<dbReference type="OrthoDB" id="62956at2759"/>
<dbReference type="PANTHER" id="PTHR47230:SF1">
    <property type="entry name" value="TIR DOMAIN-CONTAINING ADAPTER MOLECULE 1"/>
    <property type="match status" value="1"/>
</dbReference>
<dbReference type="GO" id="GO:0006954">
    <property type="term" value="P:inflammatory response"/>
    <property type="evidence" value="ECO:0007669"/>
    <property type="project" value="UniProtKB-KW"/>
</dbReference>
<feature type="domain" description="TIR" evidence="9">
    <location>
        <begin position="334"/>
        <end position="470"/>
    </location>
</feature>
<keyword evidence="4" id="KW-0399">Innate immunity</keyword>
<sequence>MSHEGQENQGTGLREVFDILLKEPPERLLSLTIQLGEAPEDIIIHALCLIILQKEAQALDKLQMLTDNYLANHLAQRWQMSGGKLEDFRVQCGHFQESTLESLAALARIFKVLSEQRLCDPDQRNLAYRRALSTDSQKTSSGEYLEYDPLREEAKVVCGPHFEEWICSTGELKSGSYHDPDRSLDEANPTLKITDPSQRACLPSPLQASSSMPSYPTHLEVSIPPTMSFQGDKITPETSDKSNTCVPPAPEQPLSSEEPQPNEPAKLEVRKDSKMDAAVKLDHHIIQNESPNQTTKPSTEPKCVVPTATNTCVPKAPAPDEMHECEGAEAEEEEFYAFVILHAPEDANVAESMKEKLERVAGCTGATFSDDFAIPGKSTLRCVEDAINNSAYTLLLFTRNFNTEWVEMKTDTALVNSINKKYKHNTVIPLLPRENCMPREGIPMILRPIIPLDESKNFEKKIKRFLSPTNIETQKRIWTEGQKVKLQIERQEKLKQLNQCKKQLIQECNKAELQHIENLNLSLRQNLHLGPGVPLQLDGGDGMARWPQQQGSIHIENANYVMIGNESKMNVDHRGLTDKDDSRSSEEEQ</sequence>
<protein>
    <submittedName>
        <fullName evidence="10">TIR domain-containing adaptor inducing interferon-Beta</fullName>
    </submittedName>
</protein>
<dbReference type="InterPro" id="IPR000157">
    <property type="entry name" value="TIR_dom"/>
</dbReference>
<feature type="coiled-coil region" evidence="7">
    <location>
        <begin position="483"/>
        <end position="514"/>
    </location>
</feature>
<proteinExistence type="evidence at transcript level"/>
<feature type="compositionally biased region" description="Basic and acidic residues" evidence="8">
    <location>
        <begin position="176"/>
        <end position="185"/>
    </location>
</feature>
<dbReference type="Gene3D" id="3.40.50.10140">
    <property type="entry name" value="Toll/interleukin-1 receptor homology (TIR) domain"/>
    <property type="match status" value="1"/>
</dbReference>
<dbReference type="SUPFAM" id="SSF52200">
    <property type="entry name" value="Toll/Interleukin receptor TIR domain"/>
    <property type="match status" value="1"/>
</dbReference>
<evidence type="ECO:0000259" key="9">
    <source>
        <dbReference type="PROSITE" id="PS50104"/>
    </source>
</evidence>
<keyword evidence="3" id="KW-0597">Phosphoprotein</keyword>
<dbReference type="GO" id="GO:0043123">
    <property type="term" value="P:positive regulation of canonical NF-kappaB signal transduction"/>
    <property type="evidence" value="ECO:0007669"/>
    <property type="project" value="TreeGrafter"/>
</dbReference>
<dbReference type="GO" id="GO:0035591">
    <property type="term" value="F:signaling adaptor activity"/>
    <property type="evidence" value="ECO:0007669"/>
    <property type="project" value="TreeGrafter"/>
</dbReference>
<dbReference type="AlphaFoldDB" id="A0A4P9Q2J9"/>
<keyword evidence="2" id="KW-0963">Cytoplasm</keyword>
<dbReference type="GO" id="GO:0045087">
    <property type="term" value="P:innate immune response"/>
    <property type="evidence" value="ECO:0007669"/>
    <property type="project" value="UniProtKB-KW"/>
</dbReference>
<name>A0A4P9Q2J9_TRAOV</name>
<feature type="region of interest" description="Disordered" evidence="8">
    <location>
        <begin position="176"/>
        <end position="268"/>
    </location>
</feature>
<dbReference type="InterPro" id="IPR035897">
    <property type="entry name" value="Toll_tir_struct_dom_sf"/>
</dbReference>
<dbReference type="GO" id="GO:0005768">
    <property type="term" value="C:endosome"/>
    <property type="evidence" value="ECO:0007669"/>
    <property type="project" value="TreeGrafter"/>
</dbReference>
<evidence type="ECO:0000256" key="6">
    <source>
        <dbReference type="ARBA" id="ARBA00023198"/>
    </source>
</evidence>
<dbReference type="GO" id="GO:0032481">
    <property type="term" value="P:positive regulation of type I interferon production"/>
    <property type="evidence" value="ECO:0007669"/>
    <property type="project" value="TreeGrafter"/>
</dbReference>
<dbReference type="Pfam" id="PF17798">
    <property type="entry name" value="TRIF-NTD"/>
    <property type="match status" value="1"/>
</dbReference>
<accession>A0A4P9Q2J9</accession>
<feature type="region of interest" description="Disordered" evidence="8">
    <location>
        <begin position="569"/>
        <end position="589"/>
    </location>
</feature>
<dbReference type="Pfam" id="PF13676">
    <property type="entry name" value="TIR_2"/>
    <property type="match status" value="1"/>
</dbReference>
<comment type="subcellular location">
    <subcellularLocation>
        <location evidence="1">Cytoplasm</location>
    </subcellularLocation>
</comment>
<dbReference type="EMBL" id="MK172067">
    <property type="protein sequence ID" value="QCV57275.1"/>
    <property type="molecule type" value="mRNA"/>
</dbReference>
<evidence type="ECO:0000256" key="2">
    <source>
        <dbReference type="ARBA" id="ARBA00022490"/>
    </source>
</evidence>
<keyword evidence="5" id="KW-0391">Immunity</keyword>
<dbReference type="Gene3D" id="1.25.40.780">
    <property type="match status" value="1"/>
</dbReference>
<dbReference type="InterPro" id="IPR040886">
    <property type="entry name" value="TRIF_N"/>
</dbReference>
<evidence type="ECO:0000256" key="7">
    <source>
        <dbReference type="SAM" id="Coils"/>
    </source>
</evidence>
<dbReference type="PROSITE" id="PS50104">
    <property type="entry name" value="TIR"/>
    <property type="match status" value="1"/>
</dbReference>
<evidence type="ECO:0000256" key="5">
    <source>
        <dbReference type="ARBA" id="ARBA00022859"/>
    </source>
</evidence>
<dbReference type="GO" id="GO:0035666">
    <property type="term" value="P:TRIF-dependent toll-like receptor signaling pathway"/>
    <property type="evidence" value="ECO:0007669"/>
    <property type="project" value="InterPro"/>
</dbReference>
<organism evidence="10">
    <name type="scientific">Trachinotus ovatus</name>
    <name type="common">Derbio</name>
    <name type="synonym">Gasterosteus ovatus</name>
    <dbReference type="NCBI Taxonomy" id="173339"/>
    <lineage>
        <taxon>Eukaryota</taxon>
        <taxon>Metazoa</taxon>
        <taxon>Chordata</taxon>
        <taxon>Craniata</taxon>
        <taxon>Vertebrata</taxon>
        <taxon>Euteleostomi</taxon>
        <taxon>Actinopterygii</taxon>
        <taxon>Neopterygii</taxon>
        <taxon>Teleostei</taxon>
        <taxon>Neoteleostei</taxon>
        <taxon>Acanthomorphata</taxon>
        <taxon>Carangaria</taxon>
        <taxon>Carangiformes</taxon>
        <taxon>Carangidae</taxon>
        <taxon>Trachinotus</taxon>
    </lineage>
</organism>
<evidence type="ECO:0000256" key="8">
    <source>
        <dbReference type="SAM" id="MobiDB-lite"/>
    </source>
</evidence>
<evidence type="ECO:0000256" key="4">
    <source>
        <dbReference type="ARBA" id="ARBA00022588"/>
    </source>
</evidence>
<evidence type="ECO:0000256" key="3">
    <source>
        <dbReference type="ARBA" id="ARBA00022553"/>
    </source>
</evidence>
<keyword evidence="6" id="KW-0395">Inflammatory response</keyword>
<keyword evidence="7" id="KW-0175">Coiled coil</keyword>
<evidence type="ECO:0000256" key="1">
    <source>
        <dbReference type="ARBA" id="ARBA00004496"/>
    </source>
</evidence>
<reference evidence="10" key="1">
    <citation type="submission" date="2018-11" db="EMBL/GenBank/DDBJ databases">
        <authorList>
            <person name="Shu H."/>
        </authorList>
    </citation>
    <scope>NUCLEOTIDE SEQUENCE</scope>
</reference>
<dbReference type="PANTHER" id="PTHR47230">
    <property type="entry name" value="TIR DOMAIN-CONTAINING ADAPTER MOLECULE 1"/>
    <property type="match status" value="1"/>
</dbReference>
<evidence type="ECO:0000313" key="10">
    <source>
        <dbReference type="EMBL" id="QCV57275.1"/>
    </source>
</evidence>
<dbReference type="InterPro" id="IPR046946">
    <property type="entry name" value="TCAM1/2"/>
</dbReference>